<comment type="catalytic activity">
    <reaction evidence="2">
        <text>2-oxoglutaramate + H2O = 2-oxoglutarate + NH4(+)</text>
        <dbReference type="Rhea" id="RHEA:32963"/>
        <dbReference type="ChEBI" id="CHEBI:15377"/>
        <dbReference type="ChEBI" id="CHEBI:16769"/>
        <dbReference type="ChEBI" id="CHEBI:16810"/>
        <dbReference type="ChEBI" id="CHEBI:28938"/>
        <dbReference type="EC" id="3.5.1.3"/>
    </reaction>
    <physiologicalReaction direction="left-to-right" evidence="2">
        <dbReference type="Rhea" id="RHEA:32964"/>
    </physiologicalReaction>
</comment>
<dbReference type="InterPro" id="IPR003010">
    <property type="entry name" value="C-N_Hydrolase"/>
</dbReference>
<accession>A0AA85IPR8</accession>
<evidence type="ECO:0000256" key="4">
    <source>
        <dbReference type="ARBA" id="ARBA00041576"/>
    </source>
</evidence>
<dbReference type="Proteomes" id="UP000050795">
    <property type="component" value="Unassembled WGS sequence"/>
</dbReference>
<dbReference type="InterPro" id="IPR045254">
    <property type="entry name" value="Nit1/2_C-N_Hydrolase"/>
</dbReference>
<evidence type="ECO:0000256" key="5">
    <source>
        <dbReference type="ARBA" id="ARBA00048745"/>
    </source>
</evidence>
<dbReference type="InterPro" id="IPR036526">
    <property type="entry name" value="C-N_Hydrolase_sf"/>
</dbReference>
<dbReference type="GO" id="GO:0050152">
    <property type="term" value="F:omega-amidase activity"/>
    <property type="evidence" value="ECO:0007669"/>
    <property type="project" value="UniProtKB-EC"/>
</dbReference>
<evidence type="ECO:0000313" key="8">
    <source>
        <dbReference type="WBParaSite" id="TREG1_111770.1"/>
    </source>
</evidence>
<reference evidence="7" key="1">
    <citation type="submission" date="2022-06" db="EMBL/GenBank/DDBJ databases">
        <authorList>
            <person name="Berger JAMES D."/>
            <person name="Berger JAMES D."/>
        </authorList>
    </citation>
    <scope>NUCLEOTIDE SEQUENCE [LARGE SCALE GENOMIC DNA]</scope>
</reference>
<dbReference type="SUPFAM" id="SSF56317">
    <property type="entry name" value="Carbon-nitrogen hydrolase"/>
    <property type="match status" value="1"/>
</dbReference>
<dbReference type="PROSITE" id="PS50263">
    <property type="entry name" value="CN_HYDROLASE"/>
    <property type="match status" value="1"/>
</dbReference>
<evidence type="ECO:0000313" key="7">
    <source>
        <dbReference type="Proteomes" id="UP000050795"/>
    </source>
</evidence>
<proteinExistence type="predicted"/>
<dbReference type="CDD" id="cd07572">
    <property type="entry name" value="nit"/>
    <property type="match status" value="1"/>
</dbReference>
<evidence type="ECO:0000256" key="1">
    <source>
        <dbReference type="ARBA" id="ARBA00022801"/>
    </source>
</evidence>
<dbReference type="Pfam" id="PF00795">
    <property type="entry name" value="CN_hydrolase"/>
    <property type="match status" value="1"/>
</dbReference>
<dbReference type="GO" id="GO:0005739">
    <property type="term" value="C:mitochondrion"/>
    <property type="evidence" value="ECO:0007669"/>
    <property type="project" value="TreeGrafter"/>
</dbReference>
<sequence length="289" mass="32084">MLRLALIQMLVGADKAANLKRATDLISRAVTEHSPQLVCLPEFFNSPIGAKYLESYAEDVPNGPTCKLLSDIAKQHKIWLVGGSIPERGCDGKFYNCSATYNSNGELVGLYRKLHLFDIDIPGQFTFKESASLSSGKDLFYFEMPLDSAENKTSVIRVGLAICYDIRFPELSLVYANQLGCQLILFPAAFTPKTGPMHWELLGRARALDTQSYIGLCSPACNLELDYISHAESLITSPWGMVIAKAGKEETIVTANLDFSELKRVRESIPIGRQRRLDIYSAPKIVKKQ</sequence>
<dbReference type="GO" id="GO:0006541">
    <property type="term" value="P:glutamine metabolic process"/>
    <property type="evidence" value="ECO:0007669"/>
    <property type="project" value="TreeGrafter"/>
</dbReference>
<evidence type="ECO:0000259" key="6">
    <source>
        <dbReference type="PROSITE" id="PS50263"/>
    </source>
</evidence>
<evidence type="ECO:0000256" key="2">
    <source>
        <dbReference type="ARBA" id="ARBA00036637"/>
    </source>
</evidence>
<keyword evidence="7" id="KW-1185">Reference proteome</keyword>
<name>A0AA85IPR8_TRIRE</name>
<evidence type="ECO:0000256" key="3">
    <source>
        <dbReference type="ARBA" id="ARBA00039118"/>
    </source>
</evidence>
<dbReference type="EC" id="3.5.1.3" evidence="3"/>
<organism evidence="7 8">
    <name type="scientific">Trichobilharzia regenti</name>
    <name type="common">Nasal bird schistosome</name>
    <dbReference type="NCBI Taxonomy" id="157069"/>
    <lineage>
        <taxon>Eukaryota</taxon>
        <taxon>Metazoa</taxon>
        <taxon>Spiralia</taxon>
        <taxon>Lophotrochozoa</taxon>
        <taxon>Platyhelminthes</taxon>
        <taxon>Trematoda</taxon>
        <taxon>Digenea</taxon>
        <taxon>Strigeidida</taxon>
        <taxon>Schistosomatoidea</taxon>
        <taxon>Schistosomatidae</taxon>
        <taxon>Trichobilharzia</taxon>
    </lineage>
</organism>
<comment type="catalytic activity">
    <reaction evidence="5">
        <text>2-oxosuccinamate + H2O = oxaloacetate + NH4(+)</text>
        <dbReference type="Rhea" id="RHEA:59412"/>
        <dbReference type="ChEBI" id="CHEBI:15377"/>
        <dbReference type="ChEBI" id="CHEBI:16452"/>
        <dbReference type="ChEBI" id="CHEBI:28938"/>
        <dbReference type="ChEBI" id="CHEBI:57735"/>
        <dbReference type="EC" id="3.5.1.3"/>
    </reaction>
    <physiologicalReaction direction="left-to-right" evidence="5">
        <dbReference type="Rhea" id="RHEA:59413"/>
    </physiologicalReaction>
</comment>
<protein>
    <recommendedName>
        <fullName evidence="3">omega-amidase</fullName>
        <ecNumber evidence="3">3.5.1.3</ecNumber>
    </recommendedName>
    <alternativeName>
        <fullName evidence="4">Nitrilase homolog 2</fullName>
    </alternativeName>
</protein>
<feature type="domain" description="CN hydrolase" evidence="6">
    <location>
        <begin position="2"/>
        <end position="259"/>
    </location>
</feature>
<keyword evidence="1" id="KW-0378">Hydrolase</keyword>
<dbReference type="PANTHER" id="PTHR23088:SF30">
    <property type="entry name" value="OMEGA-AMIDASE NIT2"/>
    <property type="match status" value="1"/>
</dbReference>
<dbReference type="Gene3D" id="3.60.110.10">
    <property type="entry name" value="Carbon-nitrogen hydrolase"/>
    <property type="match status" value="1"/>
</dbReference>
<reference evidence="8" key="2">
    <citation type="submission" date="2023-11" db="UniProtKB">
        <authorList>
            <consortium name="WormBaseParasite"/>
        </authorList>
    </citation>
    <scope>IDENTIFICATION</scope>
</reference>
<dbReference type="GO" id="GO:0006528">
    <property type="term" value="P:asparagine metabolic process"/>
    <property type="evidence" value="ECO:0007669"/>
    <property type="project" value="TreeGrafter"/>
</dbReference>
<dbReference type="PANTHER" id="PTHR23088">
    <property type="entry name" value="NITRILASE-RELATED"/>
    <property type="match status" value="1"/>
</dbReference>
<dbReference type="GO" id="GO:0006107">
    <property type="term" value="P:oxaloacetate metabolic process"/>
    <property type="evidence" value="ECO:0007669"/>
    <property type="project" value="TreeGrafter"/>
</dbReference>
<dbReference type="AlphaFoldDB" id="A0AA85IPR8"/>
<dbReference type="WBParaSite" id="TREG1_111770.1">
    <property type="protein sequence ID" value="TREG1_111770.1"/>
    <property type="gene ID" value="TREG1_111770"/>
</dbReference>